<evidence type="ECO:0000256" key="7">
    <source>
        <dbReference type="SAM" id="MobiDB-lite"/>
    </source>
</evidence>
<evidence type="ECO:0000256" key="5">
    <source>
        <dbReference type="ARBA" id="ARBA00022989"/>
    </source>
</evidence>
<dbReference type="Proteomes" id="UP001273799">
    <property type="component" value="Unassembled WGS sequence"/>
</dbReference>
<keyword evidence="11" id="KW-1185">Reference proteome</keyword>
<evidence type="ECO:0000313" key="9">
    <source>
        <dbReference type="EMBL" id="MDY5153645.1"/>
    </source>
</evidence>
<dbReference type="EMBL" id="FNAU01000004">
    <property type="protein sequence ID" value="SDE22759.1"/>
    <property type="molecule type" value="Genomic_DNA"/>
</dbReference>
<dbReference type="GO" id="GO:0005886">
    <property type="term" value="C:plasma membrane"/>
    <property type="evidence" value="ECO:0007669"/>
    <property type="project" value="TreeGrafter"/>
</dbReference>
<dbReference type="InterPro" id="IPR045018">
    <property type="entry name" value="Azg-like"/>
</dbReference>
<feature type="transmembrane region" description="Helical" evidence="8">
    <location>
        <begin position="232"/>
        <end position="251"/>
    </location>
</feature>
<keyword evidence="3" id="KW-0813">Transport</keyword>
<dbReference type="Proteomes" id="UP000182744">
    <property type="component" value="Unassembled WGS sequence"/>
</dbReference>
<reference evidence="11" key="1">
    <citation type="submission" date="2016-10" db="EMBL/GenBank/DDBJ databases">
        <authorList>
            <person name="Varghese N."/>
        </authorList>
    </citation>
    <scope>NUCLEOTIDE SEQUENCE [LARGE SCALE GENOMIC DNA]</scope>
    <source>
        <strain evidence="11">DSM 20639</strain>
    </source>
</reference>
<name>A0A1G7B6R1_9ACTO</name>
<dbReference type="InterPro" id="IPR006043">
    <property type="entry name" value="NCS2"/>
</dbReference>
<dbReference type="AlphaFoldDB" id="A0A1G7B6R1"/>
<feature type="transmembrane region" description="Helical" evidence="8">
    <location>
        <begin position="134"/>
        <end position="153"/>
    </location>
</feature>
<sequence>MTAKTQVENTSAPDASSAPTKSSGILGYFKVKERGSTVARELRGGLVTFVAMVYILVLNPIILSGPDSTGMYLGGGTEPNMPAIAAGTALVAGVMTILMGAVANFPMAMAAGLGLNTLVGAVIVQIPGMTWADGMGIIVLEGIVITLLVLTGLREAIFRAVPKFLRTAISVGLGLFITLVGLTNAGIVSGNAEGGTILNFGINGSVSSWPFLVFVIGLLVTFVCIARKISGALLIGIVTSTVLAVIVEQVSRPGLRADGVVTGWSGSAPVLSGSPIQIPDFATLGEFSIVGPFQKIGVIAVVVLTFSVMLADFFDTMGTMVAVGREGNLLDEEGQPEGTSRVLLIDSLSALAGGMGGVSSNTSFVESTTGVADGARTGLASITTGVLFLLSMFFAPLVTLVPSEAAAPSLVAVGLLMLDGVIEINWEDRLEAVPAFMTIVFMPFAYSVTVGIGVGFIFYVLMAVFMGKARQIKPLMWVSAVLFVIYFLLDPLQRLLGI</sequence>
<evidence type="ECO:0000313" key="11">
    <source>
        <dbReference type="Proteomes" id="UP000182744"/>
    </source>
</evidence>
<accession>A0A1G7B6R1</accession>
<feature type="transmembrane region" description="Helical" evidence="8">
    <location>
        <begin position="296"/>
        <end position="314"/>
    </location>
</feature>
<evidence type="ECO:0000256" key="2">
    <source>
        <dbReference type="ARBA" id="ARBA00005697"/>
    </source>
</evidence>
<gene>
    <name evidence="9" type="ORF">R6G71_06240</name>
    <name evidence="10" type="ORF">SAMN05421878_10442</name>
</gene>
<feature type="transmembrane region" description="Helical" evidence="8">
    <location>
        <begin position="379"/>
        <end position="399"/>
    </location>
</feature>
<reference evidence="10" key="2">
    <citation type="submission" date="2016-10" db="EMBL/GenBank/DDBJ databases">
        <authorList>
            <person name="de Groot N.N."/>
        </authorList>
    </citation>
    <scope>NUCLEOTIDE SEQUENCE [LARGE SCALE GENOMIC DNA]</scope>
    <source>
        <strain evidence="10">DSM 20639</strain>
    </source>
</reference>
<proteinExistence type="inferred from homology"/>
<feature type="transmembrane region" description="Helical" evidence="8">
    <location>
        <begin position="472"/>
        <end position="489"/>
    </location>
</feature>
<feature type="transmembrane region" description="Helical" evidence="8">
    <location>
        <begin position="110"/>
        <end position="128"/>
    </location>
</feature>
<evidence type="ECO:0000256" key="8">
    <source>
        <dbReference type="SAM" id="Phobius"/>
    </source>
</evidence>
<feature type="transmembrane region" description="Helical" evidence="8">
    <location>
        <begin position="207"/>
        <end position="225"/>
    </location>
</feature>
<feature type="region of interest" description="Disordered" evidence="7">
    <location>
        <begin position="1"/>
        <end position="20"/>
    </location>
</feature>
<dbReference type="PANTHER" id="PTHR43337:SF1">
    <property type="entry name" value="XANTHINE_URACIL PERMEASE C887.17-RELATED"/>
    <property type="match status" value="1"/>
</dbReference>
<organism evidence="10 11">
    <name type="scientific">Actinobaculum suis</name>
    <dbReference type="NCBI Taxonomy" id="1657"/>
    <lineage>
        <taxon>Bacteria</taxon>
        <taxon>Bacillati</taxon>
        <taxon>Actinomycetota</taxon>
        <taxon>Actinomycetes</taxon>
        <taxon>Actinomycetales</taxon>
        <taxon>Actinomycetaceae</taxon>
        <taxon>Actinobaculum</taxon>
    </lineage>
</organism>
<dbReference type="EMBL" id="JAWNFU010000003">
    <property type="protein sequence ID" value="MDY5153645.1"/>
    <property type="molecule type" value="Genomic_DNA"/>
</dbReference>
<evidence type="ECO:0000256" key="1">
    <source>
        <dbReference type="ARBA" id="ARBA00004127"/>
    </source>
</evidence>
<keyword evidence="4 8" id="KW-0812">Transmembrane</keyword>
<keyword evidence="5 8" id="KW-1133">Transmembrane helix</keyword>
<dbReference type="PANTHER" id="PTHR43337">
    <property type="entry name" value="XANTHINE/URACIL PERMEASE C887.17-RELATED"/>
    <property type="match status" value="1"/>
</dbReference>
<dbReference type="Pfam" id="PF00860">
    <property type="entry name" value="Xan_ur_permease"/>
    <property type="match status" value="1"/>
</dbReference>
<feature type="transmembrane region" description="Helical" evidence="8">
    <location>
        <begin position="42"/>
        <end position="63"/>
    </location>
</feature>
<evidence type="ECO:0000313" key="10">
    <source>
        <dbReference type="EMBL" id="SDE22759.1"/>
    </source>
</evidence>
<feature type="transmembrane region" description="Helical" evidence="8">
    <location>
        <begin position="438"/>
        <end position="466"/>
    </location>
</feature>
<evidence type="ECO:0000256" key="6">
    <source>
        <dbReference type="ARBA" id="ARBA00023136"/>
    </source>
</evidence>
<protein>
    <submittedName>
        <fullName evidence="9">NCS2 family permease</fullName>
    </submittedName>
    <submittedName>
        <fullName evidence="10">Putative MFS transporter, AGZA family, xanthine/uracil permease</fullName>
    </submittedName>
</protein>
<keyword evidence="6 8" id="KW-0472">Membrane</keyword>
<reference evidence="9" key="3">
    <citation type="submission" date="2023-10" db="EMBL/GenBank/DDBJ databases">
        <title>Whole Genome based description of the genera Actinobaculum and Actinotignum reveals a complex phylogenetic relationship within the species included in the genus Actinotignum.</title>
        <authorList>
            <person name="Jensen C.S."/>
            <person name="Dargis R."/>
            <person name="Kemp M."/>
            <person name="Christensen J.J."/>
        </authorList>
    </citation>
    <scope>NUCLEOTIDE SEQUENCE</scope>
    <source>
        <strain evidence="9">Actinobaculum_suis_CCUG19206T</strain>
    </source>
</reference>
<dbReference type="GO" id="GO:0012505">
    <property type="term" value="C:endomembrane system"/>
    <property type="evidence" value="ECO:0007669"/>
    <property type="project" value="UniProtKB-SubCell"/>
</dbReference>
<comment type="subcellular location">
    <subcellularLocation>
        <location evidence="1">Endomembrane system</location>
        <topology evidence="1">Multi-pass membrane protein</topology>
    </subcellularLocation>
</comment>
<comment type="similarity">
    <text evidence="2">Belongs to the nucleobase:cation symporter-2 (NCS2) (TC 2.A.40) family. Azg-like subfamily.</text>
</comment>
<dbReference type="RefSeq" id="WP_053093593.1">
    <property type="nucleotide sequence ID" value="NZ_FNAU01000004.1"/>
</dbReference>
<evidence type="ECO:0000256" key="4">
    <source>
        <dbReference type="ARBA" id="ARBA00022692"/>
    </source>
</evidence>
<dbReference type="GO" id="GO:0005345">
    <property type="term" value="F:purine nucleobase transmembrane transporter activity"/>
    <property type="evidence" value="ECO:0007669"/>
    <property type="project" value="TreeGrafter"/>
</dbReference>
<feature type="transmembrane region" description="Helical" evidence="8">
    <location>
        <begin position="83"/>
        <end position="103"/>
    </location>
</feature>
<evidence type="ECO:0000256" key="3">
    <source>
        <dbReference type="ARBA" id="ARBA00022448"/>
    </source>
</evidence>
<feature type="transmembrane region" description="Helical" evidence="8">
    <location>
        <begin position="165"/>
        <end position="187"/>
    </location>
</feature>